<protein>
    <submittedName>
        <fullName evidence="2">Fasciclin domain</fullName>
    </submittedName>
</protein>
<gene>
    <name evidence="2" type="ORF">QE152_g25491</name>
</gene>
<name>A0AAW1K1S9_POPJA</name>
<feature type="domain" description="FAS1" evidence="1">
    <location>
        <begin position="292"/>
        <end position="438"/>
    </location>
</feature>
<dbReference type="SMART" id="SM00554">
    <property type="entry name" value="FAS1"/>
    <property type="match status" value="3"/>
</dbReference>
<dbReference type="GO" id="GO:0030198">
    <property type="term" value="P:extracellular matrix organization"/>
    <property type="evidence" value="ECO:0007669"/>
    <property type="project" value="TreeGrafter"/>
</dbReference>
<sequence>MLERNEIANFSLYKKQVTIFAPTNEAFQKNQKPIDNDNLVLYHMINLAKTVTELSSQYNYVTSELDGNPPLWITLRRGTYHDDHYINNARILQNQSNYKARNAANTEDQVLHKIDEVLVPVFSPKSSADRLFNPNAWDFIAKFESFNFKTYRIRTFRQRINQTNKQEIFKNEGGHTFFIPIDDGFKDSKPESVDGKVIDGHVIPKRVLFTEPTMKDYMFETLAESDNIRVFISFSQDTESKSKTIYIKSHTMVSEGNITKGVVMAAIKEANIPVKNGVIHLIHKPLMIVDHSVKQFLEEKEDGPLSRFYQEILDSGDVGNEFMQTIQRAHSVTLFAPRNAAWDDGNLKNLRDKSKFRDLLNMHLVVEEKLYMDKIRDNNARQVYQAATLNKKKNLYFNVVEVGNNRTLTVEGGGVNATVVQPDIAAKNGIIHIIDRVLGVNVKVSIFALHYRLR</sequence>
<dbReference type="InterPro" id="IPR000782">
    <property type="entry name" value="FAS1_domain"/>
</dbReference>
<evidence type="ECO:0000313" key="3">
    <source>
        <dbReference type="Proteomes" id="UP001458880"/>
    </source>
</evidence>
<reference evidence="2 3" key="1">
    <citation type="journal article" date="2024" name="BMC Genomics">
        <title>De novo assembly and annotation of Popillia japonica's genome with initial clues to its potential as an invasive pest.</title>
        <authorList>
            <person name="Cucini C."/>
            <person name="Boschi S."/>
            <person name="Funari R."/>
            <person name="Cardaioli E."/>
            <person name="Iannotti N."/>
            <person name="Marturano G."/>
            <person name="Paoli F."/>
            <person name="Bruttini M."/>
            <person name="Carapelli A."/>
            <person name="Frati F."/>
            <person name="Nardi F."/>
        </authorList>
    </citation>
    <scope>NUCLEOTIDE SEQUENCE [LARGE SCALE GENOMIC DNA]</scope>
    <source>
        <strain evidence="2">DMR45628</strain>
    </source>
</reference>
<dbReference type="GO" id="GO:0007155">
    <property type="term" value="P:cell adhesion"/>
    <property type="evidence" value="ECO:0007669"/>
    <property type="project" value="TreeGrafter"/>
</dbReference>
<accession>A0AAW1K1S9</accession>
<dbReference type="InterPro" id="IPR050904">
    <property type="entry name" value="Adhesion/Biosynth-related"/>
</dbReference>
<keyword evidence="3" id="KW-1185">Reference proteome</keyword>
<dbReference type="Proteomes" id="UP001458880">
    <property type="component" value="Unassembled WGS sequence"/>
</dbReference>
<dbReference type="Pfam" id="PF02469">
    <property type="entry name" value="Fasciclin"/>
    <property type="match status" value="3"/>
</dbReference>
<dbReference type="EMBL" id="JASPKY010000281">
    <property type="protein sequence ID" value="KAK9711355.1"/>
    <property type="molecule type" value="Genomic_DNA"/>
</dbReference>
<dbReference type="PROSITE" id="PS50213">
    <property type="entry name" value="FAS1"/>
    <property type="match status" value="3"/>
</dbReference>
<dbReference type="GO" id="GO:0005615">
    <property type="term" value="C:extracellular space"/>
    <property type="evidence" value="ECO:0007669"/>
    <property type="project" value="TreeGrafter"/>
</dbReference>
<dbReference type="SUPFAM" id="SSF82153">
    <property type="entry name" value="FAS1 domain"/>
    <property type="match status" value="3"/>
</dbReference>
<organism evidence="2 3">
    <name type="scientific">Popillia japonica</name>
    <name type="common">Japanese beetle</name>
    <dbReference type="NCBI Taxonomy" id="7064"/>
    <lineage>
        <taxon>Eukaryota</taxon>
        <taxon>Metazoa</taxon>
        <taxon>Ecdysozoa</taxon>
        <taxon>Arthropoda</taxon>
        <taxon>Hexapoda</taxon>
        <taxon>Insecta</taxon>
        <taxon>Pterygota</taxon>
        <taxon>Neoptera</taxon>
        <taxon>Endopterygota</taxon>
        <taxon>Coleoptera</taxon>
        <taxon>Polyphaga</taxon>
        <taxon>Scarabaeiformia</taxon>
        <taxon>Scarabaeidae</taxon>
        <taxon>Rutelinae</taxon>
        <taxon>Popillia</taxon>
    </lineage>
</organism>
<feature type="domain" description="FAS1" evidence="1">
    <location>
        <begin position="140"/>
        <end position="286"/>
    </location>
</feature>
<evidence type="ECO:0000259" key="1">
    <source>
        <dbReference type="PROSITE" id="PS50213"/>
    </source>
</evidence>
<feature type="domain" description="FAS1" evidence="1">
    <location>
        <begin position="1"/>
        <end position="118"/>
    </location>
</feature>
<dbReference type="PANTHER" id="PTHR10900">
    <property type="entry name" value="PERIOSTIN-RELATED"/>
    <property type="match status" value="1"/>
</dbReference>
<dbReference type="InterPro" id="IPR036378">
    <property type="entry name" value="FAS1_dom_sf"/>
</dbReference>
<dbReference type="AlphaFoldDB" id="A0AAW1K1S9"/>
<dbReference type="GO" id="GO:0050839">
    <property type="term" value="F:cell adhesion molecule binding"/>
    <property type="evidence" value="ECO:0007669"/>
    <property type="project" value="TreeGrafter"/>
</dbReference>
<comment type="caution">
    <text evidence="2">The sequence shown here is derived from an EMBL/GenBank/DDBJ whole genome shotgun (WGS) entry which is preliminary data.</text>
</comment>
<dbReference type="Gene3D" id="2.30.180.10">
    <property type="entry name" value="FAS1 domain"/>
    <property type="match status" value="3"/>
</dbReference>
<dbReference type="PANTHER" id="PTHR10900:SF80">
    <property type="entry name" value="FASCICLIN-1"/>
    <property type="match status" value="1"/>
</dbReference>
<proteinExistence type="predicted"/>
<dbReference type="GO" id="GO:0031012">
    <property type="term" value="C:extracellular matrix"/>
    <property type="evidence" value="ECO:0007669"/>
    <property type="project" value="TreeGrafter"/>
</dbReference>
<evidence type="ECO:0000313" key="2">
    <source>
        <dbReference type="EMBL" id="KAK9711355.1"/>
    </source>
</evidence>